<accession>A0AAU1I277</accession>
<protein>
    <submittedName>
        <fullName evidence="2">Toll/interleukin-1 receptor domain-containing protein</fullName>
    </submittedName>
</protein>
<dbReference type="SUPFAM" id="SSF52200">
    <property type="entry name" value="Toll/Interleukin receptor TIR domain"/>
    <property type="match status" value="1"/>
</dbReference>
<dbReference type="PROSITE" id="PS50104">
    <property type="entry name" value="TIR"/>
    <property type="match status" value="1"/>
</dbReference>
<dbReference type="InterPro" id="IPR000157">
    <property type="entry name" value="TIR_dom"/>
</dbReference>
<name>A0AAU1I277_9ACTN</name>
<dbReference type="Pfam" id="PF13676">
    <property type="entry name" value="TIR_2"/>
    <property type="match status" value="1"/>
</dbReference>
<sequence>MAITFISHSSAKTEEDQANADSVRTELIKRLPDLGWDVRVDDLLPPGTDWRSVLYGWLADCDAAVVLVSKDGLESTWLKREVHILLWRRAVGSRLTIVPVLLKGLSPRELRRSELSQLADLQCVLQDETEPADLVSLIVERLGDLGGCADNSAMRAMTTKIEHCLDEVTDRFTLRSMAHRLGSEGDWRFPTASEERRHVAHQVLAPVPTQKVPSAVNEVEFFLALDRLNKLISLLLPTWIDPLGVRLLLPGERRVVATLAGARAETAEQHIHRASCFSGAYWVKAVDLVAGEAQHEEHMTACLTAICALLKSDDENELPIEGEVLFLVIDPAGTELGVVGHLVRTLIGRFSWLNIIVLTDRTDPADLGVPTAGAVHIPVQPGAEGQMARTRRALKEIRDRRSGHGKDAES</sequence>
<keyword evidence="2" id="KW-0675">Receptor</keyword>
<dbReference type="EMBL" id="CP108140">
    <property type="protein sequence ID" value="WTP88946.1"/>
    <property type="molecule type" value="Genomic_DNA"/>
</dbReference>
<feature type="domain" description="TIR" evidence="1">
    <location>
        <begin position="1"/>
        <end position="145"/>
    </location>
</feature>
<evidence type="ECO:0000313" key="2">
    <source>
        <dbReference type="EMBL" id="WTP88946.1"/>
    </source>
</evidence>
<evidence type="ECO:0000259" key="1">
    <source>
        <dbReference type="PROSITE" id="PS50104"/>
    </source>
</evidence>
<dbReference type="GO" id="GO:0007165">
    <property type="term" value="P:signal transduction"/>
    <property type="evidence" value="ECO:0007669"/>
    <property type="project" value="InterPro"/>
</dbReference>
<dbReference type="InterPro" id="IPR035897">
    <property type="entry name" value="Toll_tir_struct_dom_sf"/>
</dbReference>
<dbReference type="Gene3D" id="3.40.50.10140">
    <property type="entry name" value="Toll/interleukin-1 receptor homology (TIR) domain"/>
    <property type="match status" value="1"/>
</dbReference>
<dbReference type="AlphaFoldDB" id="A0AAU1I277"/>
<proteinExistence type="predicted"/>
<reference evidence="2" key="1">
    <citation type="submission" date="2022-10" db="EMBL/GenBank/DDBJ databases">
        <title>The complete genomes of actinobacterial strains from the NBC collection.</title>
        <authorList>
            <person name="Joergensen T.S."/>
            <person name="Alvarez Arevalo M."/>
            <person name="Sterndorff E.B."/>
            <person name="Faurdal D."/>
            <person name="Vuksanovic O."/>
            <person name="Mourched A.-S."/>
            <person name="Charusanti P."/>
            <person name="Shaw S."/>
            <person name="Blin K."/>
            <person name="Weber T."/>
        </authorList>
    </citation>
    <scope>NUCLEOTIDE SEQUENCE</scope>
    <source>
        <strain evidence="2">NBC 00180</strain>
    </source>
</reference>
<gene>
    <name evidence="2" type="ORF">OG477_27935</name>
</gene>
<organism evidence="2">
    <name type="scientific">Streptomyces sp. NBC_00180</name>
    <dbReference type="NCBI Taxonomy" id="2903632"/>
    <lineage>
        <taxon>Bacteria</taxon>
        <taxon>Bacillati</taxon>
        <taxon>Actinomycetota</taxon>
        <taxon>Actinomycetes</taxon>
        <taxon>Kitasatosporales</taxon>
        <taxon>Streptomycetaceae</taxon>
        <taxon>Streptomyces</taxon>
    </lineage>
</organism>